<dbReference type="Proteomes" id="UP001151699">
    <property type="component" value="Chromosome X"/>
</dbReference>
<evidence type="ECO:0000313" key="2">
    <source>
        <dbReference type="Proteomes" id="UP001151699"/>
    </source>
</evidence>
<gene>
    <name evidence="1" type="ORF">Bhyg_10603</name>
</gene>
<comment type="caution">
    <text evidence="1">The sequence shown here is derived from an EMBL/GenBank/DDBJ whole genome shotgun (WGS) entry which is preliminary data.</text>
</comment>
<evidence type="ECO:0000313" key="1">
    <source>
        <dbReference type="EMBL" id="KAJ6637872.1"/>
    </source>
</evidence>
<reference evidence="1" key="1">
    <citation type="submission" date="2022-07" db="EMBL/GenBank/DDBJ databases">
        <authorList>
            <person name="Trinca V."/>
            <person name="Uliana J.V.C."/>
            <person name="Torres T.T."/>
            <person name="Ward R.J."/>
            <person name="Monesi N."/>
        </authorList>
    </citation>
    <scope>NUCLEOTIDE SEQUENCE</scope>
    <source>
        <strain evidence="1">HSMRA1968</strain>
        <tissue evidence="1">Whole embryos</tissue>
    </source>
</reference>
<keyword evidence="2" id="KW-1185">Reference proteome</keyword>
<organism evidence="1 2">
    <name type="scientific">Pseudolycoriella hygida</name>
    <dbReference type="NCBI Taxonomy" id="35572"/>
    <lineage>
        <taxon>Eukaryota</taxon>
        <taxon>Metazoa</taxon>
        <taxon>Ecdysozoa</taxon>
        <taxon>Arthropoda</taxon>
        <taxon>Hexapoda</taxon>
        <taxon>Insecta</taxon>
        <taxon>Pterygota</taxon>
        <taxon>Neoptera</taxon>
        <taxon>Endopterygota</taxon>
        <taxon>Diptera</taxon>
        <taxon>Nematocera</taxon>
        <taxon>Sciaroidea</taxon>
        <taxon>Sciaridae</taxon>
        <taxon>Pseudolycoriella</taxon>
    </lineage>
</organism>
<protein>
    <submittedName>
        <fullName evidence="1">Uncharacterized protein</fullName>
    </submittedName>
</protein>
<dbReference type="EMBL" id="WJQU01000003">
    <property type="protein sequence ID" value="KAJ6637872.1"/>
    <property type="molecule type" value="Genomic_DNA"/>
</dbReference>
<proteinExistence type="predicted"/>
<sequence>MTTPDMIHNMNLNQFSAKGFVLWILQDFLRDINMHIWNFHFNASGDIASDAFWENVCLKSAEELENQFPLTTEERLTFLFRVNRAVGSLFDFVWNEQSNFVEWNYACRFLESWQEKTNSFTVKTFTALAGATLLEKFTGVSDWGILSKYINLILSMQKANARQDEAMNVFIYCADKAQIRHLSLLVASTVPSEVRKMSLDILANVLEFSRKNEMSVDCDWTLIFEETLFSFEKEISEKSFKLFIFETERTDSNTPADELTIMEKALNTGHRGTY</sequence>
<dbReference type="AlphaFoldDB" id="A0A9Q0MWF5"/>
<accession>A0A9Q0MWF5</accession>
<name>A0A9Q0MWF5_9DIPT</name>